<keyword evidence="6" id="KW-1185">Reference proteome</keyword>
<evidence type="ECO:0000256" key="3">
    <source>
        <dbReference type="ARBA" id="ARBA00023163"/>
    </source>
</evidence>
<dbReference type="SUPFAM" id="SSF46785">
    <property type="entry name" value="Winged helix' DNA-binding domain"/>
    <property type="match status" value="1"/>
</dbReference>
<reference evidence="5" key="1">
    <citation type="submission" date="2022-12" db="EMBL/GenBank/DDBJ databases">
        <title>New Phytohabitans aurantiacus sp. RD004123 nov., an actinomycete isolated from soil.</title>
        <authorList>
            <person name="Triningsih D.W."/>
            <person name="Harunari E."/>
            <person name="Igarashi Y."/>
        </authorList>
    </citation>
    <scope>NUCLEOTIDE SEQUENCE</scope>
    <source>
        <strain evidence="5">RD004123</strain>
    </source>
</reference>
<dbReference type="PROSITE" id="PS51118">
    <property type="entry name" value="HTH_HXLR"/>
    <property type="match status" value="1"/>
</dbReference>
<feature type="domain" description="HTH hxlR-type" evidence="4">
    <location>
        <begin position="68"/>
        <end position="164"/>
    </location>
</feature>
<dbReference type="Proteomes" id="UP001144280">
    <property type="component" value="Unassembled WGS sequence"/>
</dbReference>
<dbReference type="InterPro" id="IPR002577">
    <property type="entry name" value="HTH_HxlR"/>
</dbReference>
<evidence type="ECO:0000259" key="4">
    <source>
        <dbReference type="PROSITE" id="PS51118"/>
    </source>
</evidence>
<dbReference type="PANTHER" id="PTHR33204">
    <property type="entry name" value="TRANSCRIPTIONAL REGULATOR, MARR FAMILY"/>
    <property type="match status" value="1"/>
</dbReference>
<sequence>MVATATAHTSVNSVRCLPVNPDGISTSNKLQNATDLRLGHTGFRLQLTKGGSMDVTLAAGSAWSDPACPVARTVDLVGDRWSLLIIRDAMDGAETFTEFHQRLGIARNILSDRLRRLFEHGILDKYAAADARSHTYRLTEAGEDLFTAVVALRQWGERHAFAPGEPHSILVDGKGREIPELHTVSQDGEPLSTATSHVQKIT</sequence>
<dbReference type="EMBL" id="BSDI01000017">
    <property type="protein sequence ID" value="GLH98640.1"/>
    <property type="molecule type" value="Genomic_DNA"/>
</dbReference>
<proteinExistence type="predicted"/>
<dbReference type="InterPro" id="IPR011991">
    <property type="entry name" value="ArsR-like_HTH"/>
</dbReference>
<protein>
    <recommendedName>
        <fullName evidence="4">HTH hxlR-type domain-containing protein</fullName>
    </recommendedName>
</protein>
<dbReference type="Gene3D" id="1.10.10.10">
    <property type="entry name" value="Winged helix-like DNA-binding domain superfamily/Winged helix DNA-binding domain"/>
    <property type="match status" value="1"/>
</dbReference>
<name>A0ABQ5QZ71_9ACTN</name>
<dbReference type="InterPro" id="IPR036390">
    <property type="entry name" value="WH_DNA-bd_sf"/>
</dbReference>
<organism evidence="5 6">
    <name type="scientific">Phytohabitans aurantiacus</name>
    <dbReference type="NCBI Taxonomy" id="3016789"/>
    <lineage>
        <taxon>Bacteria</taxon>
        <taxon>Bacillati</taxon>
        <taxon>Actinomycetota</taxon>
        <taxon>Actinomycetes</taxon>
        <taxon>Micromonosporales</taxon>
        <taxon>Micromonosporaceae</taxon>
    </lineage>
</organism>
<evidence type="ECO:0000256" key="1">
    <source>
        <dbReference type="ARBA" id="ARBA00023015"/>
    </source>
</evidence>
<gene>
    <name evidence="5" type="ORF">Pa4123_39150</name>
</gene>
<keyword evidence="2" id="KW-0238">DNA-binding</keyword>
<evidence type="ECO:0000313" key="5">
    <source>
        <dbReference type="EMBL" id="GLH98640.1"/>
    </source>
</evidence>
<dbReference type="CDD" id="cd00090">
    <property type="entry name" value="HTH_ARSR"/>
    <property type="match status" value="1"/>
</dbReference>
<comment type="caution">
    <text evidence="5">The sequence shown here is derived from an EMBL/GenBank/DDBJ whole genome shotgun (WGS) entry which is preliminary data.</text>
</comment>
<keyword evidence="1" id="KW-0805">Transcription regulation</keyword>
<evidence type="ECO:0000313" key="6">
    <source>
        <dbReference type="Proteomes" id="UP001144280"/>
    </source>
</evidence>
<evidence type="ECO:0000256" key="2">
    <source>
        <dbReference type="ARBA" id="ARBA00023125"/>
    </source>
</evidence>
<accession>A0ABQ5QZ71</accession>
<dbReference type="InterPro" id="IPR036388">
    <property type="entry name" value="WH-like_DNA-bd_sf"/>
</dbReference>
<dbReference type="Pfam" id="PF01638">
    <property type="entry name" value="HxlR"/>
    <property type="match status" value="1"/>
</dbReference>
<dbReference type="PANTHER" id="PTHR33204:SF18">
    <property type="entry name" value="TRANSCRIPTIONAL REGULATORY PROTEIN"/>
    <property type="match status" value="1"/>
</dbReference>
<keyword evidence="3" id="KW-0804">Transcription</keyword>